<dbReference type="EMBL" id="LNAM01000169">
    <property type="protein sequence ID" value="KSV58513.1"/>
    <property type="molecule type" value="Genomic_DNA"/>
</dbReference>
<dbReference type="InterPro" id="IPR010982">
    <property type="entry name" value="Lambda_DNA-bd_dom_sf"/>
</dbReference>
<protein>
    <submittedName>
        <fullName evidence="3">Transcriptional regulator</fullName>
    </submittedName>
</protein>
<dbReference type="Pfam" id="PF01381">
    <property type="entry name" value="HTH_3"/>
    <property type="match status" value="1"/>
</dbReference>
<dbReference type="STRING" id="290052.ASU35_12680"/>
<dbReference type="SUPFAM" id="SSF47413">
    <property type="entry name" value="lambda repressor-like DNA-binding domains"/>
    <property type="match status" value="1"/>
</dbReference>
<dbReference type="InterPro" id="IPR001387">
    <property type="entry name" value="Cro/C1-type_HTH"/>
</dbReference>
<name>A0A0V8QD66_9FIRM</name>
<proteinExistence type="predicted"/>
<dbReference type="PANTHER" id="PTHR46558">
    <property type="entry name" value="TRACRIPTIONAL REGULATORY PROTEIN-RELATED-RELATED"/>
    <property type="match status" value="1"/>
</dbReference>
<keyword evidence="4" id="KW-1185">Reference proteome</keyword>
<evidence type="ECO:0000313" key="4">
    <source>
        <dbReference type="Proteomes" id="UP000054874"/>
    </source>
</evidence>
<evidence type="ECO:0000313" key="3">
    <source>
        <dbReference type="EMBL" id="KSV58513.1"/>
    </source>
</evidence>
<accession>A0A0V8QD66</accession>
<dbReference type="CDD" id="cd00093">
    <property type="entry name" value="HTH_XRE"/>
    <property type="match status" value="1"/>
</dbReference>
<keyword evidence="1" id="KW-0238">DNA-binding</keyword>
<dbReference type="AlphaFoldDB" id="A0A0V8QD66"/>
<dbReference type="GO" id="GO:0003677">
    <property type="term" value="F:DNA binding"/>
    <property type="evidence" value="ECO:0007669"/>
    <property type="project" value="UniProtKB-KW"/>
</dbReference>
<sequence>MKILHLAENITGLRKNKGVTQEEMANFLNVTKASVSKWENGVSHS</sequence>
<evidence type="ECO:0000259" key="2">
    <source>
        <dbReference type="PROSITE" id="PS50943"/>
    </source>
</evidence>
<dbReference type="PANTHER" id="PTHR46558:SF11">
    <property type="entry name" value="HTH-TYPE TRANSCRIPTIONAL REGULATOR XRE"/>
    <property type="match status" value="1"/>
</dbReference>
<dbReference type="PROSITE" id="PS50943">
    <property type="entry name" value="HTH_CROC1"/>
    <property type="match status" value="1"/>
</dbReference>
<organism evidence="3 4">
    <name type="scientific">Acetivibrio ethanolgignens</name>
    <dbReference type="NCBI Taxonomy" id="290052"/>
    <lineage>
        <taxon>Bacteria</taxon>
        <taxon>Bacillati</taxon>
        <taxon>Bacillota</taxon>
        <taxon>Clostridia</taxon>
        <taxon>Eubacteriales</taxon>
        <taxon>Oscillospiraceae</taxon>
        <taxon>Acetivibrio</taxon>
    </lineage>
</organism>
<reference evidence="3 4" key="1">
    <citation type="submission" date="2015-11" db="EMBL/GenBank/DDBJ databases">
        <title>Butyribacter intestini gen. nov., sp. nov., a butyric acid-producing bacterium of the family Lachnospiraceae isolated from the human faeces.</title>
        <authorList>
            <person name="Zou Y."/>
            <person name="Xue W."/>
            <person name="Luo G."/>
            <person name="Lv M."/>
        </authorList>
    </citation>
    <scope>NUCLEOTIDE SEQUENCE [LARGE SCALE GENOMIC DNA]</scope>
    <source>
        <strain evidence="3 4">ACET-33324</strain>
    </source>
</reference>
<evidence type="ECO:0000256" key="1">
    <source>
        <dbReference type="ARBA" id="ARBA00023125"/>
    </source>
</evidence>
<dbReference type="Gene3D" id="1.10.260.40">
    <property type="entry name" value="lambda repressor-like DNA-binding domains"/>
    <property type="match status" value="1"/>
</dbReference>
<dbReference type="Proteomes" id="UP000054874">
    <property type="component" value="Unassembled WGS sequence"/>
</dbReference>
<gene>
    <name evidence="3" type="ORF">ASU35_12680</name>
</gene>
<feature type="domain" description="HTH cro/C1-type" evidence="2">
    <location>
        <begin position="13"/>
        <end position="41"/>
    </location>
</feature>
<comment type="caution">
    <text evidence="3">The sequence shown here is derived from an EMBL/GenBank/DDBJ whole genome shotgun (WGS) entry which is preliminary data.</text>
</comment>